<dbReference type="PROSITE" id="PS52016">
    <property type="entry name" value="TONB_DEPENDENT_REC_3"/>
    <property type="match status" value="1"/>
</dbReference>
<dbReference type="SUPFAM" id="SSF56935">
    <property type="entry name" value="Porins"/>
    <property type="match status" value="1"/>
</dbReference>
<keyword evidence="9" id="KW-1185">Reference proteome</keyword>
<sequence>MKQDVKVLHLCRRGLSATCSKQLFLILCSLFYFSNAIAQTPVVTIKGEGIPLSKVFETIEQQTRLTVFYSHSLLKDDERVSLDVRQASISEVLKLVLKGKGITFTIGKDLILLKKQGGELEKQPAGVSGRVTDESDTPLPGVSVAIKNTRKGIVTDADGRFQLQPGVNDTLVFSFMGYVTQEMPVRGGIAMQVVLKQDAANLGEVVVVGMNNKQTKRSITGAVSTIQTKELRQSPVANLSNALAGRLPGLITVQSTGQPGDDGAAMYIRGVSTYGNTAPLVVIDGLPRSQANFSQLDANEIESVSILKDAASTSLYGIQGANGVIVVTTKRGGTNKKPLVSFTAQQAFQQPIRLPQQMNAWEQAVYYNEYDTNDGRAPRFNEAALGKIKNGSDPSLYPNVNWYHEMLKAVSSQRQYNLNVSGSTNVARYFISGSFIQQGGLLKHEGDNDYDVRNKFDRYNFRSNIDLDVTKRLKVQVDLAGRLENRTGPGPGFQQIFSMLTGISPLAMPIFNPDGSLGAGSAAVVPGDKNPYGLIARSGYYTNYTNVMYGTLSARHDLDFITEGLSAQLFFSFENTNTKETKRSQDFDSYWYRGPDGEGNPIYQQYTIGSRLTTGGSSSIARYNYLDLRINYARNWRGHALTAQVLGNRTLRMVDDLLPFAYQGISSRMTYSFRSKYYLEVNAGYNGSENFPKGRRYGVFPAASAGWILSEEPFLRHSRIINFLKLRGSYGAVGNDQINGGRWLFISDYAPGGGYYFGVSPTSVSGYDENRVGNQYVTWERSAKMNAGLELYLFPKKEVQLIFDVFRELRSNILTTPGTVPNYVGIGELSPRNVGKMLNRGFEVELRANKTLGQLNLFGNIQLTYARNKILSNDQPPPAMPYQSLLGYEAGYALGYKFLGFFTDEADIVKSPRQSFSSNIIPGDVKYSDINNDGIIDARDRVPIQVRNIPRYVGGFSFGGGYKGFDVSLLFNGALGGTANIRLYQPGSAFQLQRWTPENKEHARVPVAHLSSNNTDILSDLNVQKTDYLKLRNMEIGYEIPQRILNLTKLEYARFFINGQNLALWDRLWYRDRDPESPGGDVVYPVQRVINIGLNVRF</sequence>
<reference evidence="8 9" key="1">
    <citation type="submission" date="2024-06" db="EMBL/GenBank/DDBJ databases">
        <title>Chitinophaga defluvii sp. nov., isolated from municipal sewage.</title>
        <authorList>
            <person name="Zhang L."/>
        </authorList>
    </citation>
    <scope>NUCLEOTIDE SEQUENCE [LARGE SCALE GENOMIC DNA]</scope>
    <source>
        <strain evidence="8 9">H8</strain>
    </source>
</reference>
<organism evidence="8 9">
    <name type="scientific">Chitinophaga defluvii</name>
    <dbReference type="NCBI Taxonomy" id="3163343"/>
    <lineage>
        <taxon>Bacteria</taxon>
        <taxon>Pseudomonadati</taxon>
        <taxon>Bacteroidota</taxon>
        <taxon>Chitinophagia</taxon>
        <taxon>Chitinophagales</taxon>
        <taxon>Chitinophagaceae</taxon>
        <taxon>Chitinophaga</taxon>
    </lineage>
</organism>
<dbReference type="PANTHER" id="PTHR30069:SF29">
    <property type="entry name" value="HEMOGLOBIN AND HEMOGLOBIN-HAPTOGLOBIN-BINDING PROTEIN 1-RELATED"/>
    <property type="match status" value="1"/>
</dbReference>
<dbReference type="NCBIfam" id="TIGR04057">
    <property type="entry name" value="SusC_RagA_signa"/>
    <property type="match status" value="1"/>
</dbReference>
<evidence type="ECO:0000256" key="5">
    <source>
        <dbReference type="PROSITE-ProRule" id="PRU01360"/>
    </source>
</evidence>
<dbReference type="InterPro" id="IPR012910">
    <property type="entry name" value="Plug_dom"/>
</dbReference>
<keyword evidence="5" id="KW-0812">Transmembrane</keyword>
<dbReference type="Gene3D" id="2.60.40.1120">
    <property type="entry name" value="Carboxypeptidase-like, regulatory domain"/>
    <property type="match status" value="1"/>
</dbReference>
<dbReference type="Pfam" id="PF13715">
    <property type="entry name" value="CarbopepD_reg_2"/>
    <property type="match status" value="1"/>
</dbReference>
<keyword evidence="2 6" id="KW-0732">Signal</keyword>
<keyword evidence="5" id="KW-1134">Transmembrane beta strand</keyword>
<dbReference type="Pfam" id="PF07715">
    <property type="entry name" value="Plug"/>
    <property type="match status" value="1"/>
</dbReference>
<name>A0ABV2TBN4_9BACT</name>
<evidence type="ECO:0000313" key="8">
    <source>
        <dbReference type="EMBL" id="MET7000443.1"/>
    </source>
</evidence>
<comment type="similarity">
    <text evidence="5">Belongs to the TonB-dependent receptor family.</text>
</comment>
<dbReference type="SUPFAM" id="SSF49464">
    <property type="entry name" value="Carboxypeptidase regulatory domain-like"/>
    <property type="match status" value="1"/>
</dbReference>
<evidence type="ECO:0000256" key="4">
    <source>
        <dbReference type="ARBA" id="ARBA00023237"/>
    </source>
</evidence>
<evidence type="ECO:0000313" key="9">
    <source>
        <dbReference type="Proteomes" id="UP001549749"/>
    </source>
</evidence>
<dbReference type="RefSeq" id="WP_354663002.1">
    <property type="nucleotide sequence ID" value="NZ_JBEXAC010000002.1"/>
</dbReference>
<feature type="signal peptide" evidence="6">
    <location>
        <begin position="1"/>
        <end position="38"/>
    </location>
</feature>
<comment type="caution">
    <text evidence="8">The sequence shown here is derived from an EMBL/GenBank/DDBJ whole genome shotgun (WGS) entry which is preliminary data.</text>
</comment>
<proteinExistence type="inferred from homology"/>
<dbReference type="InterPro" id="IPR008969">
    <property type="entry name" value="CarboxyPept-like_regulatory"/>
</dbReference>
<accession>A0ABV2TBN4</accession>
<dbReference type="InterPro" id="IPR023997">
    <property type="entry name" value="TonB-dep_OMP_SusC/RagA_CS"/>
</dbReference>
<evidence type="ECO:0000256" key="2">
    <source>
        <dbReference type="ARBA" id="ARBA00022729"/>
    </source>
</evidence>
<feature type="chain" id="PRO_5047458390" evidence="6">
    <location>
        <begin position="39"/>
        <end position="1098"/>
    </location>
</feature>
<gene>
    <name evidence="8" type="ORF">ABR189_23835</name>
</gene>
<comment type="subcellular location">
    <subcellularLocation>
        <location evidence="5">Cell outer membrane</location>
        <topology evidence="5">Multi-pass membrane protein</topology>
    </subcellularLocation>
</comment>
<dbReference type="PANTHER" id="PTHR30069">
    <property type="entry name" value="TONB-DEPENDENT OUTER MEMBRANE RECEPTOR"/>
    <property type="match status" value="1"/>
</dbReference>
<keyword evidence="4 5" id="KW-0998">Cell outer membrane</keyword>
<dbReference type="InterPro" id="IPR039426">
    <property type="entry name" value="TonB-dep_rcpt-like"/>
</dbReference>
<dbReference type="InterPro" id="IPR011662">
    <property type="entry name" value="Secretin/TonB_short_N"/>
</dbReference>
<dbReference type="InterPro" id="IPR023996">
    <property type="entry name" value="TonB-dep_OMP_SusC/RagA"/>
</dbReference>
<dbReference type="Gene3D" id="2.170.130.10">
    <property type="entry name" value="TonB-dependent receptor, plug domain"/>
    <property type="match status" value="1"/>
</dbReference>
<keyword evidence="1 5" id="KW-0813">Transport</keyword>
<dbReference type="EMBL" id="JBEXAC010000002">
    <property type="protein sequence ID" value="MET7000443.1"/>
    <property type="molecule type" value="Genomic_DNA"/>
</dbReference>
<dbReference type="Proteomes" id="UP001549749">
    <property type="component" value="Unassembled WGS sequence"/>
</dbReference>
<dbReference type="Pfam" id="PF07660">
    <property type="entry name" value="STN"/>
    <property type="match status" value="1"/>
</dbReference>
<dbReference type="NCBIfam" id="TIGR04056">
    <property type="entry name" value="OMP_RagA_SusC"/>
    <property type="match status" value="1"/>
</dbReference>
<protein>
    <submittedName>
        <fullName evidence="8">TonB-dependent receptor</fullName>
    </submittedName>
</protein>
<dbReference type="InterPro" id="IPR037066">
    <property type="entry name" value="Plug_dom_sf"/>
</dbReference>
<keyword evidence="8" id="KW-0675">Receptor</keyword>
<feature type="domain" description="Secretin/TonB short N-terminal" evidence="7">
    <location>
        <begin position="65"/>
        <end position="115"/>
    </location>
</feature>
<evidence type="ECO:0000259" key="7">
    <source>
        <dbReference type="SMART" id="SM00965"/>
    </source>
</evidence>
<dbReference type="SMART" id="SM00965">
    <property type="entry name" value="STN"/>
    <property type="match status" value="1"/>
</dbReference>
<evidence type="ECO:0000256" key="3">
    <source>
        <dbReference type="ARBA" id="ARBA00023136"/>
    </source>
</evidence>
<evidence type="ECO:0000256" key="6">
    <source>
        <dbReference type="SAM" id="SignalP"/>
    </source>
</evidence>
<keyword evidence="3 5" id="KW-0472">Membrane</keyword>
<evidence type="ECO:0000256" key="1">
    <source>
        <dbReference type="ARBA" id="ARBA00022448"/>
    </source>
</evidence>